<gene>
    <name evidence="1" type="ORF">P3F81_03505</name>
</gene>
<reference evidence="1" key="1">
    <citation type="submission" date="2023-03" db="EMBL/GenBank/DDBJ databases">
        <title>Selenobaculum gbiensis gen. nov. sp. nov., a new bacterium isolated from the gut microbiota of IBD patient.</title>
        <authorList>
            <person name="Yeo S."/>
            <person name="Park H."/>
            <person name="Huh C.S."/>
        </authorList>
    </citation>
    <scope>NUCLEOTIDE SEQUENCE</scope>
    <source>
        <strain evidence="1">ICN-92133</strain>
    </source>
</reference>
<name>A0A9Y2AK55_9FIRM</name>
<evidence type="ECO:0000313" key="2">
    <source>
        <dbReference type="Proteomes" id="UP001243623"/>
    </source>
</evidence>
<sequence>MKIDAKNISPEVVAAISAAVNMMVGNKVVAISIKRSDAWVMAGRQKLMN</sequence>
<evidence type="ECO:0000313" key="1">
    <source>
        <dbReference type="EMBL" id="WIW71391.1"/>
    </source>
</evidence>
<dbReference type="AlphaFoldDB" id="A0A9Y2AK55"/>
<organism evidence="1 2">
    <name type="scientific">Selenobaculum gibii</name>
    <dbReference type="NCBI Taxonomy" id="3054208"/>
    <lineage>
        <taxon>Bacteria</taxon>
        <taxon>Bacillati</taxon>
        <taxon>Bacillota</taxon>
        <taxon>Negativicutes</taxon>
        <taxon>Selenomonadales</taxon>
        <taxon>Selenomonadaceae</taxon>
        <taxon>Selenobaculum</taxon>
    </lineage>
</organism>
<dbReference type="RefSeq" id="WP_177505192.1">
    <property type="nucleotide sequence ID" value="NZ_CP120678.1"/>
</dbReference>
<protein>
    <submittedName>
        <fullName evidence="1">Uncharacterized protein</fullName>
    </submittedName>
</protein>
<dbReference type="Proteomes" id="UP001243623">
    <property type="component" value="Chromosome"/>
</dbReference>
<dbReference type="KEGG" id="sgbi:P3F81_03505"/>
<dbReference type="EMBL" id="CP120678">
    <property type="protein sequence ID" value="WIW71391.1"/>
    <property type="molecule type" value="Genomic_DNA"/>
</dbReference>
<accession>A0A9Y2AK55</accession>
<keyword evidence="2" id="KW-1185">Reference proteome</keyword>
<proteinExistence type="predicted"/>